<accession>A0ABX6ILN7</accession>
<dbReference type="SUPFAM" id="SSF52540">
    <property type="entry name" value="P-loop containing nucleoside triphosphate hydrolases"/>
    <property type="match status" value="1"/>
</dbReference>
<dbReference type="PANTHER" id="PTHR42794">
    <property type="entry name" value="HEMIN IMPORT ATP-BINDING PROTEIN HMUV"/>
    <property type="match status" value="1"/>
</dbReference>
<sequence>MKLTATGVRWKVGRRTILDGIDLSVAEGQLVGLIGPNGSGKSSLLRLLAGLRRPSAGVIELDGRSLQSLPRRAVARRIAFVEQAAVTDQNPLVRDVLDLGRTPHRQAWSMVSDTDRAVIDRVARDTDIESMLLSHYGSLSGGERQRVQIARGFVQEPELLILDEPTNHLDIKYQLSLLELVAENVRRTGTAAIMAVHDLNLAAMYCDRIVVLAGGRVVEEGIPRETITAATIAGVFGVDADVTVDDGLWVRLRRG</sequence>
<reference evidence="6" key="1">
    <citation type="journal article" date="2021" name="Nat. Microbiol.">
        <title>Cocultivation of an ultrasmall environmental parasitic bacterium with lytic ability against bacteria associated with wastewater foams.</title>
        <authorList>
            <person name="Batinovic S."/>
            <person name="Rose J.J.A."/>
            <person name="Ratcliffe J."/>
            <person name="Seviour R.J."/>
            <person name="Petrovski S."/>
        </authorList>
    </citation>
    <scope>NUCLEOTIDE SEQUENCE</scope>
    <source>
        <strain evidence="6">CON9</strain>
    </source>
</reference>
<dbReference type="PROSITE" id="PS50893">
    <property type="entry name" value="ABC_TRANSPORTER_2"/>
    <property type="match status" value="1"/>
</dbReference>
<keyword evidence="7" id="KW-1185">Reference proteome</keyword>
<evidence type="ECO:0000256" key="4">
    <source>
        <dbReference type="ARBA" id="ARBA00022967"/>
    </source>
</evidence>
<organism evidence="6 7">
    <name type="scientific">Gordonia pseudamarae</name>
    <dbReference type="NCBI Taxonomy" id="2831662"/>
    <lineage>
        <taxon>Bacteria</taxon>
        <taxon>Bacillati</taxon>
        <taxon>Actinomycetota</taxon>
        <taxon>Actinomycetes</taxon>
        <taxon>Mycobacteriales</taxon>
        <taxon>Gordoniaceae</taxon>
        <taxon>Gordonia</taxon>
    </lineage>
</organism>
<dbReference type="InterPro" id="IPR003593">
    <property type="entry name" value="AAA+_ATPase"/>
</dbReference>
<protein>
    <submittedName>
        <fullName evidence="6">ATP-binding cassette domain-containing protein</fullName>
    </submittedName>
</protein>
<keyword evidence="2" id="KW-0547">Nucleotide-binding</keyword>
<gene>
    <name evidence="6" type="ORF">GII31_15790</name>
</gene>
<proteinExistence type="predicted"/>
<dbReference type="InterPro" id="IPR003439">
    <property type="entry name" value="ABC_transporter-like_ATP-bd"/>
</dbReference>
<dbReference type="RefSeq" id="WP_213244376.1">
    <property type="nucleotide sequence ID" value="NZ_CP045806.1"/>
</dbReference>
<evidence type="ECO:0000259" key="5">
    <source>
        <dbReference type="PROSITE" id="PS50893"/>
    </source>
</evidence>
<evidence type="ECO:0000256" key="2">
    <source>
        <dbReference type="ARBA" id="ARBA00022741"/>
    </source>
</evidence>
<keyword evidence="3 6" id="KW-0067">ATP-binding</keyword>
<evidence type="ECO:0000256" key="1">
    <source>
        <dbReference type="ARBA" id="ARBA00022448"/>
    </source>
</evidence>
<dbReference type="EMBL" id="CP045809">
    <property type="protein sequence ID" value="QHN36115.1"/>
    <property type="molecule type" value="Genomic_DNA"/>
</dbReference>
<dbReference type="SMART" id="SM00382">
    <property type="entry name" value="AAA"/>
    <property type="match status" value="1"/>
</dbReference>
<dbReference type="PANTHER" id="PTHR42794:SF1">
    <property type="entry name" value="HEMIN IMPORT ATP-BINDING PROTEIN HMUV"/>
    <property type="match status" value="1"/>
</dbReference>
<dbReference type="InterPro" id="IPR017871">
    <property type="entry name" value="ABC_transporter-like_CS"/>
</dbReference>
<name>A0ABX6ILN7_9ACTN</name>
<feature type="domain" description="ABC transporter" evidence="5">
    <location>
        <begin position="3"/>
        <end position="239"/>
    </location>
</feature>
<keyword evidence="4" id="KW-1278">Translocase</keyword>
<evidence type="ECO:0000313" key="6">
    <source>
        <dbReference type="EMBL" id="QHN36115.1"/>
    </source>
</evidence>
<evidence type="ECO:0000313" key="7">
    <source>
        <dbReference type="Proteomes" id="UP001059836"/>
    </source>
</evidence>
<dbReference type="Gene3D" id="3.40.50.300">
    <property type="entry name" value="P-loop containing nucleotide triphosphate hydrolases"/>
    <property type="match status" value="1"/>
</dbReference>
<evidence type="ECO:0000256" key="3">
    <source>
        <dbReference type="ARBA" id="ARBA00022840"/>
    </source>
</evidence>
<dbReference type="PROSITE" id="PS00211">
    <property type="entry name" value="ABC_TRANSPORTER_1"/>
    <property type="match status" value="1"/>
</dbReference>
<dbReference type="Pfam" id="PF00005">
    <property type="entry name" value="ABC_tran"/>
    <property type="match status" value="1"/>
</dbReference>
<dbReference type="CDD" id="cd03214">
    <property type="entry name" value="ABC_Iron-Siderophores_B12_Hemin"/>
    <property type="match status" value="1"/>
</dbReference>
<dbReference type="GO" id="GO:0005524">
    <property type="term" value="F:ATP binding"/>
    <property type="evidence" value="ECO:0007669"/>
    <property type="project" value="UniProtKB-KW"/>
</dbReference>
<dbReference type="InterPro" id="IPR027417">
    <property type="entry name" value="P-loop_NTPase"/>
</dbReference>
<keyword evidence="1" id="KW-0813">Transport</keyword>
<dbReference type="Proteomes" id="UP001059836">
    <property type="component" value="Chromosome"/>
</dbReference>